<dbReference type="Gene3D" id="2.130.10.10">
    <property type="entry name" value="YVTN repeat-like/Quinoprotein amine dehydrogenase"/>
    <property type="match status" value="2"/>
</dbReference>
<reference evidence="2 3" key="1">
    <citation type="submission" date="2016-10" db="EMBL/GenBank/DDBJ databases">
        <authorList>
            <person name="de Groot N.N."/>
        </authorList>
    </citation>
    <scope>NUCLEOTIDE SEQUENCE [LARGE SCALE GENOMIC DNA]</scope>
    <source>
        <strain evidence="2 3">DSM 43019</strain>
    </source>
</reference>
<dbReference type="RefSeq" id="WP_093620669.1">
    <property type="nucleotide sequence ID" value="NZ_BOMT01000081.1"/>
</dbReference>
<dbReference type="SUPFAM" id="SSF50998">
    <property type="entry name" value="Quinoprotein alcohol dehydrogenase-like"/>
    <property type="match status" value="1"/>
</dbReference>
<organism evidence="2 3">
    <name type="scientific">Actinoplanes philippinensis</name>
    <dbReference type="NCBI Taxonomy" id="35752"/>
    <lineage>
        <taxon>Bacteria</taxon>
        <taxon>Bacillati</taxon>
        <taxon>Actinomycetota</taxon>
        <taxon>Actinomycetes</taxon>
        <taxon>Micromonosporales</taxon>
        <taxon>Micromonosporaceae</taxon>
        <taxon>Actinoplanes</taxon>
    </lineage>
</organism>
<dbReference type="InterPro" id="IPR011044">
    <property type="entry name" value="Quino_amine_DH_bsu"/>
</dbReference>
<sequence>MPLSSRPAAAALATAGVVAATLIAAAPAQAVAVTDTTTKPTTLATPKSMAAANGKLFVSDGNTVAVLGTDGVTQKSVTGMFGARDVLASPSGDRVYVALSQAGAIAVLDTGTLTEIGRYPTGECPVHLAFAGSRLFYGAGCDQWDGSLGSVDATTGADPQTVKTTRMYAAPLLAGAGNTLVAGVGGISNGPVFTYRVDGATVTELAQKDTGSSLDRVAISPDGSKVATAAGSPYHLAQYDAATLSVAGSFETGPYPTDVAYSHDGTMIGGGVDSAYGPGGNIVAFDVAAGTQVFSGNAHPKAAYNRPAPLSGTLTWSADDNRLYAILDEFNSRSDQPNVYYLAAGFETPPAQAVTTTELKLVAPAKAGAKVRATATVPGHPGVTVRFVRSSPAGELTVTATTNQSGAATVDIPAPAGGAITAYYDGDDSNKPSSATAAYKTVTTTTVTLSGQYKTVKKVAYFRDKKNIVIKVAVSSPVNGRWITAVLQGKSGSKWKTLQAKDFPLDASGRYYIGLASANKKVKYRLVAKFAGDQFGKSSSATGRTFVIQ</sequence>
<dbReference type="Proteomes" id="UP000199645">
    <property type="component" value="Unassembled WGS sequence"/>
</dbReference>
<dbReference type="InterPro" id="IPR015943">
    <property type="entry name" value="WD40/YVTN_repeat-like_dom_sf"/>
</dbReference>
<evidence type="ECO:0000313" key="3">
    <source>
        <dbReference type="Proteomes" id="UP000199645"/>
    </source>
</evidence>
<evidence type="ECO:0000313" key="2">
    <source>
        <dbReference type="EMBL" id="SFF66406.1"/>
    </source>
</evidence>
<keyword evidence="1" id="KW-0732">Signal</keyword>
<dbReference type="PANTHER" id="PTHR47197:SF3">
    <property type="entry name" value="DIHYDRO-HEME D1 DEHYDROGENASE"/>
    <property type="match status" value="1"/>
</dbReference>
<dbReference type="STRING" id="35752.SAMN05421541_11713"/>
<keyword evidence="3" id="KW-1185">Reference proteome</keyword>
<accession>A0A1I2KNB5</accession>
<name>A0A1I2KNB5_9ACTN</name>
<protein>
    <submittedName>
        <fullName evidence="2">40-residue YVTN family beta-propeller repeat-containing protein</fullName>
    </submittedName>
</protein>
<proteinExistence type="predicted"/>
<dbReference type="InterPro" id="IPR051200">
    <property type="entry name" value="Host-pathogen_enzymatic-act"/>
</dbReference>
<dbReference type="PANTHER" id="PTHR47197">
    <property type="entry name" value="PROTEIN NIRF"/>
    <property type="match status" value="1"/>
</dbReference>
<dbReference type="EMBL" id="FONV01000017">
    <property type="protein sequence ID" value="SFF66406.1"/>
    <property type="molecule type" value="Genomic_DNA"/>
</dbReference>
<dbReference type="AlphaFoldDB" id="A0A1I2KNB5"/>
<gene>
    <name evidence="2" type="ORF">SAMN05421541_11713</name>
</gene>
<feature type="signal peptide" evidence="1">
    <location>
        <begin position="1"/>
        <end position="30"/>
    </location>
</feature>
<dbReference type="OrthoDB" id="4332189at2"/>
<evidence type="ECO:0000256" key="1">
    <source>
        <dbReference type="SAM" id="SignalP"/>
    </source>
</evidence>
<dbReference type="SUPFAM" id="SSF50969">
    <property type="entry name" value="YVTN repeat-like/Quinoprotein amine dehydrogenase"/>
    <property type="match status" value="1"/>
</dbReference>
<dbReference type="InterPro" id="IPR011047">
    <property type="entry name" value="Quinoprotein_ADH-like_sf"/>
</dbReference>
<feature type="chain" id="PRO_5011767405" evidence="1">
    <location>
        <begin position="31"/>
        <end position="549"/>
    </location>
</feature>